<evidence type="ECO:0000256" key="2">
    <source>
        <dbReference type="ARBA" id="ARBA00022737"/>
    </source>
</evidence>
<feature type="repeat" description="PPR" evidence="3">
    <location>
        <begin position="18"/>
        <end position="52"/>
    </location>
</feature>
<dbReference type="InterPro" id="IPR033443">
    <property type="entry name" value="PROP1-like_PPR_dom"/>
</dbReference>
<feature type="non-terminal residue" evidence="5">
    <location>
        <position position="261"/>
    </location>
</feature>
<dbReference type="STRING" id="296587.C1FG50"/>
<evidence type="ECO:0000313" key="6">
    <source>
        <dbReference type="Proteomes" id="UP000002009"/>
    </source>
</evidence>
<name>C1FG50_MICCC</name>
<dbReference type="RefSeq" id="XP_002508230.1">
    <property type="nucleotide sequence ID" value="XM_002508184.1"/>
</dbReference>
<feature type="domain" description="PROP1-like PPR" evidence="4">
    <location>
        <begin position="64"/>
        <end position="245"/>
    </location>
</feature>
<dbReference type="InterPro" id="IPR002885">
    <property type="entry name" value="PPR_rpt"/>
</dbReference>
<dbReference type="NCBIfam" id="TIGR00756">
    <property type="entry name" value="PPR"/>
    <property type="match status" value="3"/>
</dbReference>
<keyword evidence="6" id="KW-1185">Reference proteome</keyword>
<dbReference type="PROSITE" id="PS51257">
    <property type="entry name" value="PROKAR_LIPOPROTEIN"/>
    <property type="match status" value="1"/>
</dbReference>
<dbReference type="PROSITE" id="PS51375">
    <property type="entry name" value="PPR"/>
    <property type="match status" value="3"/>
</dbReference>
<dbReference type="OrthoDB" id="509099at2759"/>
<feature type="repeat" description="PPR" evidence="3">
    <location>
        <begin position="206"/>
        <end position="240"/>
    </location>
</feature>
<evidence type="ECO:0000313" key="5">
    <source>
        <dbReference type="EMBL" id="ACO69488.1"/>
    </source>
</evidence>
<dbReference type="InParanoid" id="C1FG50"/>
<dbReference type="AlphaFoldDB" id="C1FG50"/>
<protein>
    <recommendedName>
        <fullName evidence="4">PROP1-like PPR domain-containing protein</fullName>
    </recommendedName>
</protein>
<gene>
    <name evidence="5" type="ORF">MICPUN_84235</name>
</gene>
<dbReference type="Proteomes" id="UP000002009">
    <property type="component" value="Chromosome 8"/>
</dbReference>
<comment type="similarity">
    <text evidence="1">Belongs to the PPR family. P subfamily.</text>
</comment>
<dbReference type="eggNOG" id="KOG4197">
    <property type="taxonomic scope" value="Eukaryota"/>
</dbReference>
<evidence type="ECO:0000259" key="4">
    <source>
        <dbReference type="Pfam" id="PF17177"/>
    </source>
</evidence>
<accession>C1FG50</accession>
<dbReference type="Gene3D" id="1.25.40.10">
    <property type="entry name" value="Tetratricopeptide repeat domain"/>
    <property type="match status" value="2"/>
</dbReference>
<dbReference type="OMA" id="DIAIHRC"/>
<feature type="repeat" description="PPR" evidence="3">
    <location>
        <begin position="56"/>
        <end position="90"/>
    </location>
</feature>
<evidence type="ECO:0000256" key="3">
    <source>
        <dbReference type="PROSITE-ProRule" id="PRU00708"/>
    </source>
</evidence>
<reference evidence="5 6" key="1">
    <citation type="journal article" date="2009" name="Science">
        <title>Green evolution and dynamic adaptations revealed by genomes of the marine picoeukaryotes Micromonas.</title>
        <authorList>
            <person name="Worden A.Z."/>
            <person name="Lee J.H."/>
            <person name="Mock T."/>
            <person name="Rouze P."/>
            <person name="Simmons M.P."/>
            <person name="Aerts A.L."/>
            <person name="Allen A.E."/>
            <person name="Cuvelier M.L."/>
            <person name="Derelle E."/>
            <person name="Everett M.V."/>
            <person name="Foulon E."/>
            <person name="Grimwood J."/>
            <person name="Gundlach H."/>
            <person name="Henrissat B."/>
            <person name="Napoli C."/>
            <person name="McDonald S.M."/>
            <person name="Parker M.S."/>
            <person name="Rombauts S."/>
            <person name="Salamov A."/>
            <person name="Von Dassow P."/>
            <person name="Badger J.H."/>
            <person name="Coutinho P.M."/>
            <person name="Demir E."/>
            <person name="Dubchak I."/>
            <person name="Gentemann C."/>
            <person name="Eikrem W."/>
            <person name="Gready J.E."/>
            <person name="John U."/>
            <person name="Lanier W."/>
            <person name="Lindquist E.A."/>
            <person name="Lucas S."/>
            <person name="Mayer K.F."/>
            <person name="Moreau H."/>
            <person name="Not F."/>
            <person name="Otillar R."/>
            <person name="Panaud O."/>
            <person name="Pangilinan J."/>
            <person name="Paulsen I."/>
            <person name="Piegu B."/>
            <person name="Poliakov A."/>
            <person name="Robbens S."/>
            <person name="Schmutz J."/>
            <person name="Toulza E."/>
            <person name="Wyss T."/>
            <person name="Zelensky A."/>
            <person name="Zhou K."/>
            <person name="Armbrust E.V."/>
            <person name="Bhattacharya D."/>
            <person name="Goodenough U.W."/>
            <person name="Van de Peer Y."/>
            <person name="Grigoriev I.V."/>
        </authorList>
    </citation>
    <scope>NUCLEOTIDE SEQUENCE [LARGE SCALE GENOMIC DNA]</scope>
    <source>
        <strain evidence="6">RCC299 / NOUM17</strain>
    </source>
</reference>
<keyword evidence="2" id="KW-0677">Repeat</keyword>
<evidence type="ECO:0000256" key="1">
    <source>
        <dbReference type="ARBA" id="ARBA00007626"/>
    </source>
</evidence>
<dbReference type="Pfam" id="PF13041">
    <property type="entry name" value="PPR_2"/>
    <property type="match status" value="1"/>
</dbReference>
<organism evidence="5 6">
    <name type="scientific">Micromonas commoda (strain RCC299 / NOUM17 / CCMP2709)</name>
    <name type="common">Picoplanktonic green alga</name>
    <dbReference type="NCBI Taxonomy" id="296587"/>
    <lineage>
        <taxon>Eukaryota</taxon>
        <taxon>Viridiplantae</taxon>
        <taxon>Chlorophyta</taxon>
        <taxon>Mamiellophyceae</taxon>
        <taxon>Mamiellales</taxon>
        <taxon>Mamiellaceae</taxon>
        <taxon>Micromonas</taxon>
    </lineage>
</organism>
<dbReference type="PANTHER" id="PTHR47447:SF17">
    <property type="entry name" value="OS12G0638900 PROTEIN"/>
    <property type="match status" value="1"/>
</dbReference>
<dbReference type="EMBL" id="CP001575">
    <property type="protein sequence ID" value="ACO69488.1"/>
    <property type="molecule type" value="Genomic_DNA"/>
</dbReference>
<dbReference type="InterPro" id="IPR011990">
    <property type="entry name" value="TPR-like_helical_dom_sf"/>
</dbReference>
<dbReference type="KEGG" id="mis:MICPUN_84235"/>
<dbReference type="GeneID" id="8245862"/>
<sequence>MRAEGANAESFLESNAPDTITYNTLIAACVASNKSARASALLKDMIAAGVPRSKRTYFIYTALIDAQSKGGDPNAAFETYGKMKAAGVSPTVVTFGCLLNACRHFASSGAGESDVDPAELAYALLSEMSERGVVPNDRCQNALVRVVSEAGRIDDMLDEVKAIARRRGKFERTTLEGVVRALCRASYAERALRILSWMDVRGYSPSAPTYRALVQVCATEGQVQWAWTLHQRMRRLGYRPDRPTCSALTQALCRAAVATDS</sequence>
<dbReference type="Pfam" id="PF17177">
    <property type="entry name" value="PPR_long"/>
    <property type="match status" value="1"/>
</dbReference>
<proteinExistence type="inferred from homology"/>
<dbReference type="PANTHER" id="PTHR47447">
    <property type="entry name" value="OS03G0856100 PROTEIN"/>
    <property type="match status" value="1"/>
</dbReference>